<sequence>MNYQIREEAGFRYVDEGQGDVLLLLHGLFGALSNWDGVIQGFADRYRVVIPLMPIYEMPMREASLEGLVAFIEKFLAHKQLTDLTLLGNSLGGHLALLYSFKHPDQVQRLVLTGSSGLFENGMGGSFPKRGSYDYISERVAYTFYDPKVASKDLVDEVFEITSSIPKCMSIVGIAKSAQRNNVAKDLYKINVPTLLVWGLNDTITPAEVGYEFNRLIANSELHFIDKCCHAPMMEHPDRFNELLNNWLERHPVIDEQLLVGNREQTVGSFQ</sequence>
<dbReference type="InterPro" id="IPR000073">
    <property type="entry name" value="AB_hydrolase_1"/>
</dbReference>
<accession>A0A6G9AP96</accession>
<keyword evidence="3" id="KW-1185">Reference proteome</keyword>
<evidence type="ECO:0000313" key="2">
    <source>
        <dbReference type="EMBL" id="QIP14312.1"/>
    </source>
</evidence>
<keyword evidence="2" id="KW-0378">Hydrolase</keyword>
<dbReference type="InterPro" id="IPR050266">
    <property type="entry name" value="AB_hydrolase_sf"/>
</dbReference>
<dbReference type="GO" id="GO:0047372">
    <property type="term" value="F:monoacylglycerol lipase activity"/>
    <property type="evidence" value="ECO:0007669"/>
    <property type="project" value="TreeGrafter"/>
</dbReference>
<dbReference type="AlphaFoldDB" id="A0A6G9AP96"/>
<dbReference type="SUPFAM" id="SSF53474">
    <property type="entry name" value="alpha/beta-Hydrolases"/>
    <property type="match status" value="1"/>
</dbReference>
<dbReference type="GO" id="GO:0016020">
    <property type="term" value="C:membrane"/>
    <property type="evidence" value="ECO:0007669"/>
    <property type="project" value="TreeGrafter"/>
</dbReference>
<protein>
    <submittedName>
        <fullName evidence="2">Alpha/beta hydrolase</fullName>
    </submittedName>
</protein>
<evidence type="ECO:0000259" key="1">
    <source>
        <dbReference type="Pfam" id="PF00561"/>
    </source>
</evidence>
<organism evidence="2 3">
    <name type="scientific">Spirosoma aureum</name>
    <dbReference type="NCBI Taxonomy" id="2692134"/>
    <lineage>
        <taxon>Bacteria</taxon>
        <taxon>Pseudomonadati</taxon>
        <taxon>Bacteroidota</taxon>
        <taxon>Cytophagia</taxon>
        <taxon>Cytophagales</taxon>
        <taxon>Cytophagaceae</taxon>
        <taxon>Spirosoma</taxon>
    </lineage>
</organism>
<feature type="domain" description="AB hydrolase-1" evidence="1">
    <location>
        <begin position="21"/>
        <end position="128"/>
    </location>
</feature>
<dbReference type="Gene3D" id="3.40.50.1820">
    <property type="entry name" value="alpha/beta hydrolase"/>
    <property type="match status" value="1"/>
</dbReference>
<dbReference type="KEGG" id="spib:G8759_17655"/>
<dbReference type="InterPro" id="IPR029058">
    <property type="entry name" value="AB_hydrolase_fold"/>
</dbReference>
<dbReference type="PANTHER" id="PTHR43798">
    <property type="entry name" value="MONOACYLGLYCEROL LIPASE"/>
    <property type="match status" value="1"/>
</dbReference>
<proteinExistence type="predicted"/>
<dbReference type="PANTHER" id="PTHR43798:SF5">
    <property type="entry name" value="MONOACYLGLYCEROL LIPASE ABHD6"/>
    <property type="match status" value="1"/>
</dbReference>
<gene>
    <name evidence="2" type="ORF">G8759_17655</name>
</gene>
<dbReference type="GO" id="GO:0046464">
    <property type="term" value="P:acylglycerol catabolic process"/>
    <property type="evidence" value="ECO:0007669"/>
    <property type="project" value="TreeGrafter"/>
</dbReference>
<dbReference type="PRINTS" id="PR00111">
    <property type="entry name" value="ABHYDROLASE"/>
</dbReference>
<reference evidence="2 3" key="1">
    <citation type="submission" date="2020-03" db="EMBL/GenBank/DDBJ databases">
        <authorList>
            <person name="Kim M.K."/>
        </authorList>
    </citation>
    <scope>NUCLEOTIDE SEQUENCE [LARGE SCALE GENOMIC DNA]</scope>
    <source>
        <strain evidence="2 3">BT328</strain>
    </source>
</reference>
<evidence type="ECO:0000313" key="3">
    <source>
        <dbReference type="Proteomes" id="UP000501802"/>
    </source>
</evidence>
<dbReference type="Proteomes" id="UP000501802">
    <property type="component" value="Chromosome"/>
</dbReference>
<dbReference type="Pfam" id="PF00561">
    <property type="entry name" value="Abhydrolase_1"/>
    <property type="match status" value="2"/>
</dbReference>
<dbReference type="RefSeq" id="WP_167210222.1">
    <property type="nucleotide sequence ID" value="NZ_CP050063.1"/>
</dbReference>
<dbReference type="EMBL" id="CP050063">
    <property type="protein sequence ID" value="QIP14312.1"/>
    <property type="molecule type" value="Genomic_DNA"/>
</dbReference>
<name>A0A6G9AP96_9BACT</name>
<feature type="domain" description="AB hydrolase-1" evidence="1">
    <location>
        <begin position="185"/>
        <end position="237"/>
    </location>
</feature>